<dbReference type="PANTHER" id="PTHR43328:SF1">
    <property type="entry name" value="N-ACETYLTRANSFERASE DOMAIN-CONTAINING PROTEIN"/>
    <property type="match status" value="1"/>
</dbReference>
<keyword evidence="2" id="KW-0808">Transferase</keyword>
<feature type="domain" description="N-acetyltransferase" evidence="1">
    <location>
        <begin position="16"/>
        <end position="173"/>
    </location>
</feature>
<dbReference type="PANTHER" id="PTHR43328">
    <property type="entry name" value="ACETYLTRANSFERASE-RELATED"/>
    <property type="match status" value="1"/>
</dbReference>
<evidence type="ECO:0000259" key="1">
    <source>
        <dbReference type="PROSITE" id="PS51186"/>
    </source>
</evidence>
<keyword evidence="3" id="KW-1185">Reference proteome</keyword>
<reference evidence="3" key="1">
    <citation type="submission" date="2018-11" db="EMBL/GenBank/DDBJ databases">
        <title>Shewanella sp. M2.</title>
        <authorList>
            <person name="Hwang Y.J."/>
            <person name="Hwang C.Y."/>
        </authorList>
    </citation>
    <scope>NUCLEOTIDE SEQUENCE [LARGE SCALE GENOMIC DNA]</scope>
    <source>
        <strain evidence="3">LMG 19866</strain>
    </source>
</reference>
<protein>
    <submittedName>
        <fullName evidence="2">N-acetyltransferase</fullName>
    </submittedName>
</protein>
<dbReference type="OrthoDB" id="9801656at2"/>
<evidence type="ECO:0000313" key="2">
    <source>
        <dbReference type="EMBL" id="AZG72117.1"/>
    </source>
</evidence>
<dbReference type="EMBL" id="CP034015">
    <property type="protein sequence ID" value="AZG72117.1"/>
    <property type="molecule type" value="Genomic_DNA"/>
</dbReference>
<proteinExistence type="predicted"/>
<dbReference type="Proteomes" id="UP000278035">
    <property type="component" value="Chromosome"/>
</dbReference>
<dbReference type="InterPro" id="IPR000182">
    <property type="entry name" value="GNAT_dom"/>
</dbReference>
<dbReference type="KEGG" id="slj:EGC82_04670"/>
<accession>A0A3G8LRR4</accession>
<dbReference type="AlphaFoldDB" id="A0A3G8LRR4"/>
<dbReference type="GO" id="GO:0016747">
    <property type="term" value="F:acyltransferase activity, transferring groups other than amino-acyl groups"/>
    <property type="evidence" value="ECO:0007669"/>
    <property type="project" value="InterPro"/>
</dbReference>
<evidence type="ECO:0000313" key="3">
    <source>
        <dbReference type="Proteomes" id="UP000278035"/>
    </source>
</evidence>
<dbReference type="SUPFAM" id="SSF55729">
    <property type="entry name" value="Acyl-CoA N-acyltransferases (Nat)"/>
    <property type="match status" value="1"/>
</dbReference>
<gene>
    <name evidence="2" type="ORF">EGC82_04670</name>
</gene>
<dbReference type="Pfam" id="PF13302">
    <property type="entry name" value="Acetyltransf_3"/>
    <property type="match status" value="1"/>
</dbReference>
<sequence>MILVTQHRKGEPEMNISLHPITEADLDILFEFENDPIANKMADFPARKRKAFNQHWQQKVLANEKATAQGIWLDDVLVGNVVSWINTDSAIKSDPQMRLVGFWIGREYWGQGIATKAVEMFLKQFISSPVFAYIDKQNQGSLAVAYSNGFFDVTAQYPQLINKDNLRLFRRGNV</sequence>
<dbReference type="PROSITE" id="PS51186">
    <property type="entry name" value="GNAT"/>
    <property type="match status" value="1"/>
</dbReference>
<dbReference type="InterPro" id="IPR016181">
    <property type="entry name" value="Acyl_CoA_acyltransferase"/>
</dbReference>
<organism evidence="2 3">
    <name type="scientific">Shewanella livingstonensis</name>
    <dbReference type="NCBI Taxonomy" id="150120"/>
    <lineage>
        <taxon>Bacteria</taxon>
        <taxon>Pseudomonadati</taxon>
        <taxon>Pseudomonadota</taxon>
        <taxon>Gammaproteobacteria</taxon>
        <taxon>Alteromonadales</taxon>
        <taxon>Shewanellaceae</taxon>
        <taxon>Shewanella</taxon>
    </lineage>
</organism>
<name>A0A3G8LRR4_9GAMM</name>
<dbReference type="Gene3D" id="3.40.630.30">
    <property type="match status" value="1"/>
</dbReference>